<evidence type="ECO:0000256" key="4">
    <source>
        <dbReference type="SAM" id="SignalP"/>
    </source>
</evidence>
<keyword evidence="4" id="KW-0732">Signal</keyword>
<dbReference type="Proteomes" id="UP000290283">
    <property type="component" value="Unassembled WGS sequence"/>
</dbReference>
<organism evidence="5 6">
    <name type="scientific">Flavobacterium amnicola</name>
    <dbReference type="NCBI Taxonomy" id="2506422"/>
    <lineage>
        <taxon>Bacteria</taxon>
        <taxon>Pseudomonadati</taxon>
        <taxon>Bacteroidota</taxon>
        <taxon>Flavobacteriia</taxon>
        <taxon>Flavobacteriales</taxon>
        <taxon>Flavobacteriaceae</taxon>
        <taxon>Flavobacterium</taxon>
    </lineage>
</organism>
<keyword evidence="1" id="KW-0677">Repeat</keyword>
<dbReference type="SUPFAM" id="SSF48403">
    <property type="entry name" value="Ankyrin repeat"/>
    <property type="match status" value="1"/>
</dbReference>
<feature type="repeat" description="ANK" evidence="3">
    <location>
        <begin position="51"/>
        <end position="83"/>
    </location>
</feature>
<evidence type="ECO:0000313" key="6">
    <source>
        <dbReference type="Proteomes" id="UP000290283"/>
    </source>
</evidence>
<evidence type="ECO:0000256" key="3">
    <source>
        <dbReference type="PROSITE-ProRule" id="PRU00023"/>
    </source>
</evidence>
<dbReference type="OrthoDB" id="5657095at2"/>
<dbReference type="RefSeq" id="WP_129436149.1">
    <property type="nucleotide sequence ID" value="NZ_SBKO01000004.1"/>
</dbReference>
<feature type="repeat" description="ANK" evidence="3">
    <location>
        <begin position="83"/>
        <end position="115"/>
    </location>
</feature>
<evidence type="ECO:0000256" key="2">
    <source>
        <dbReference type="ARBA" id="ARBA00023043"/>
    </source>
</evidence>
<dbReference type="SMART" id="SM00248">
    <property type="entry name" value="ANK"/>
    <property type="match status" value="3"/>
</dbReference>
<gene>
    <name evidence="5" type="ORF">EQG63_09555</name>
</gene>
<dbReference type="PROSITE" id="PS50088">
    <property type="entry name" value="ANK_REPEAT"/>
    <property type="match status" value="2"/>
</dbReference>
<dbReference type="Gene3D" id="1.25.40.20">
    <property type="entry name" value="Ankyrin repeat-containing domain"/>
    <property type="match status" value="1"/>
</dbReference>
<feature type="signal peptide" evidence="4">
    <location>
        <begin position="1"/>
        <end position="18"/>
    </location>
</feature>
<proteinExistence type="predicted"/>
<sequence length="172" mass="18758">MKQILLLIVLMASLQCFSQNDVFNVARSGTVAELKELIKSDPNSINALNKDGYSPLILACYKGNVEVAEFLIKNVKDINYVSGMGTALMAATVKQNVSIVKLLLENKANPNISDANGSTALIYASIFKSYEIVDLLIKHKGDNAHKDNRGNSAIDYAILADDDKLIQILKAK</sequence>
<name>A0A4Q1K137_9FLAO</name>
<dbReference type="PANTHER" id="PTHR24198">
    <property type="entry name" value="ANKYRIN REPEAT AND PROTEIN KINASE DOMAIN-CONTAINING PROTEIN"/>
    <property type="match status" value="1"/>
</dbReference>
<dbReference type="InterPro" id="IPR002110">
    <property type="entry name" value="Ankyrin_rpt"/>
</dbReference>
<dbReference type="Pfam" id="PF12796">
    <property type="entry name" value="Ank_2"/>
    <property type="match status" value="1"/>
</dbReference>
<evidence type="ECO:0000256" key="1">
    <source>
        <dbReference type="ARBA" id="ARBA00022737"/>
    </source>
</evidence>
<dbReference type="InterPro" id="IPR036770">
    <property type="entry name" value="Ankyrin_rpt-contain_sf"/>
</dbReference>
<protein>
    <submittedName>
        <fullName evidence="5">Ankyrin repeat domain-containing protein</fullName>
    </submittedName>
</protein>
<reference evidence="6" key="1">
    <citation type="submission" date="2019-01" db="EMBL/GenBank/DDBJ databases">
        <title>Cytophagaceae bacterium strain CAR-16.</title>
        <authorList>
            <person name="Chen W.-M."/>
        </authorList>
    </citation>
    <scope>NUCLEOTIDE SEQUENCE [LARGE SCALE GENOMIC DNA]</scope>
    <source>
        <strain evidence="6">LLJ-11</strain>
    </source>
</reference>
<keyword evidence="2 3" id="KW-0040">ANK repeat</keyword>
<accession>A0A4Q1K137</accession>
<comment type="caution">
    <text evidence="5">The sequence shown here is derived from an EMBL/GenBank/DDBJ whole genome shotgun (WGS) entry which is preliminary data.</text>
</comment>
<keyword evidence="6" id="KW-1185">Reference proteome</keyword>
<dbReference type="PANTHER" id="PTHR24198:SF165">
    <property type="entry name" value="ANKYRIN REPEAT-CONTAINING PROTEIN-RELATED"/>
    <property type="match status" value="1"/>
</dbReference>
<dbReference type="AlphaFoldDB" id="A0A4Q1K137"/>
<evidence type="ECO:0000313" key="5">
    <source>
        <dbReference type="EMBL" id="RXR17721.1"/>
    </source>
</evidence>
<dbReference type="EMBL" id="SBKO01000004">
    <property type="protein sequence ID" value="RXR17721.1"/>
    <property type="molecule type" value="Genomic_DNA"/>
</dbReference>
<feature type="chain" id="PRO_5020272887" evidence="4">
    <location>
        <begin position="19"/>
        <end position="172"/>
    </location>
</feature>
<dbReference type="PROSITE" id="PS50297">
    <property type="entry name" value="ANK_REP_REGION"/>
    <property type="match status" value="1"/>
</dbReference>
<dbReference type="Pfam" id="PF00023">
    <property type="entry name" value="Ank"/>
    <property type="match status" value="1"/>
</dbReference>